<dbReference type="STRING" id="225324.SAMN02745126_05748"/>
<dbReference type="EMBL" id="FUWJ01000013">
    <property type="protein sequence ID" value="SKA35926.1"/>
    <property type="molecule type" value="Genomic_DNA"/>
</dbReference>
<organism evidence="1 2">
    <name type="scientific">Enhydrobacter aerosaccus</name>
    <dbReference type="NCBI Taxonomy" id="225324"/>
    <lineage>
        <taxon>Bacteria</taxon>
        <taxon>Pseudomonadati</taxon>
        <taxon>Pseudomonadota</taxon>
        <taxon>Alphaproteobacteria</taxon>
        <taxon>Hyphomicrobiales</taxon>
        <taxon>Enhydrobacter</taxon>
    </lineage>
</organism>
<protein>
    <submittedName>
        <fullName evidence="1">Uncharacterized protein</fullName>
    </submittedName>
</protein>
<reference evidence="2" key="1">
    <citation type="submission" date="2017-02" db="EMBL/GenBank/DDBJ databases">
        <authorList>
            <person name="Varghese N."/>
            <person name="Submissions S."/>
        </authorList>
    </citation>
    <scope>NUCLEOTIDE SEQUENCE [LARGE SCALE GENOMIC DNA]</scope>
    <source>
        <strain evidence="2">ATCC 27094</strain>
    </source>
</reference>
<evidence type="ECO:0000313" key="2">
    <source>
        <dbReference type="Proteomes" id="UP000190092"/>
    </source>
</evidence>
<name>A0A1T4T650_9HYPH</name>
<gene>
    <name evidence="1" type="ORF">SAMN02745126_05748</name>
</gene>
<proteinExistence type="predicted"/>
<sequence>MNRMFAIEALARDLCQALRSLRGDHRSWIAIDEMQHCLGVDKATIVNAAVAYAAAKGWMAVGGTPAHSVLLAQGAP</sequence>
<dbReference type="OrthoDB" id="7376532at2"/>
<dbReference type="Proteomes" id="UP000190092">
    <property type="component" value="Unassembled WGS sequence"/>
</dbReference>
<dbReference type="RefSeq" id="WP_085937485.1">
    <property type="nucleotide sequence ID" value="NZ_FUWJ01000013.1"/>
</dbReference>
<keyword evidence="2" id="KW-1185">Reference proteome</keyword>
<dbReference type="AlphaFoldDB" id="A0A1T4T650"/>
<evidence type="ECO:0000313" key="1">
    <source>
        <dbReference type="EMBL" id="SKA35926.1"/>
    </source>
</evidence>
<accession>A0A1T4T650</accession>